<protein>
    <submittedName>
        <fullName evidence="3">Unannotated protein</fullName>
    </submittedName>
</protein>
<feature type="transmembrane region" description="Helical" evidence="1">
    <location>
        <begin position="166"/>
        <end position="189"/>
    </location>
</feature>
<dbReference type="GO" id="GO:0016020">
    <property type="term" value="C:membrane"/>
    <property type="evidence" value="ECO:0007669"/>
    <property type="project" value="TreeGrafter"/>
</dbReference>
<dbReference type="GO" id="GO:0008610">
    <property type="term" value="P:lipid biosynthetic process"/>
    <property type="evidence" value="ECO:0007669"/>
    <property type="project" value="UniProtKB-ARBA"/>
</dbReference>
<keyword evidence="1" id="KW-1133">Transmembrane helix</keyword>
<dbReference type="InterPro" id="IPR012171">
    <property type="entry name" value="Fatty_acid_desaturase"/>
</dbReference>
<feature type="transmembrane region" description="Helical" evidence="1">
    <location>
        <begin position="53"/>
        <end position="72"/>
    </location>
</feature>
<dbReference type="AlphaFoldDB" id="A0A6J6GJR6"/>
<proteinExistence type="predicted"/>
<name>A0A6J6GJR6_9ZZZZ</name>
<sequence length="332" mass="37492">MMSDTPSPEELERVLDDRAAIEVGDVDRSVRVDHVRAENVVAAKYWGGFQPRIIATFLVFSICWGGVVYLGATGQVSLWLGLLLNSVFASTFYMPLHEAAHRNIWGRTSRGRRLEDVIGALCSIPTGIEFSSHRAGHMRHHAHTNDPARDPDHFTEGPMRDLPAKFYGMTLLYAFLPFFALIKPLRVLLPKALRAKLSERDGSKAEGKAQLRYWLLSTIVLVVCFVTGNGLTALALWWLPARIQLCWLMFIFAWYPHHPANETSRYRHTRVAVFRGSGLLIRGHDHHALHHLYPRVPHYRLKALWSEMAHDLVAKGVRAEGRAIGATGPVVW</sequence>
<keyword evidence="1" id="KW-0812">Transmembrane</keyword>
<reference evidence="3" key="1">
    <citation type="submission" date="2020-05" db="EMBL/GenBank/DDBJ databases">
        <authorList>
            <person name="Chiriac C."/>
            <person name="Salcher M."/>
            <person name="Ghai R."/>
            <person name="Kavagutti S V."/>
        </authorList>
    </citation>
    <scope>NUCLEOTIDE SEQUENCE</scope>
</reference>
<dbReference type="Pfam" id="PF00487">
    <property type="entry name" value="FA_desaturase"/>
    <property type="match status" value="1"/>
</dbReference>
<feature type="transmembrane region" description="Helical" evidence="1">
    <location>
        <begin position="78"/>
        <end position="96"/>
    </location>
</feature>
<keyword evidence="1" id="KW-0472">Membrane</keyword>
<dbReference type="InterPro" id="IPR005804">
    <property type="entry name" value="FA_desaturase_dom"/>
</dbReference>
<evidence type="ECO:0000256" key="1">
    <source>
        <dbReference type="SAM" id="Phobius"/>
    </source>
</evidence>
<accession>A0A6J6GJR6</accession>
<dbReference type="EMBL" id="CAEZTS010000297">
    <property type="protein sequence ID" value="CAB4599893.1"/>
    <property type="molecule type" value="Genomic_DNA"/>
</dbReference>
<organism evidence="3">
    <name type="scientific">freshwater metagenome</name>
    <dbReference type="NCBI Taxonomy" id="449393"/>
    <lineage>
        <taxon>unclassified sequences</taxon>
        <taxon>metagenomes</taxon>
        <taxon>ecological metagenomes</taxon>
    </lineage>
</organism>
<dbReference type="PANTHER" id="PTHR19353">
    <property type="entry name" value="FATTY ACID DESATURASE 2"/>
    <property type="match status" value="1"/>
</dbReference>
<feature type="domain" description="Fatty acid desaturase" evidence="2">
    <location>
        <begin position="78"/>
        <end position="316"/>
    </location>
</feature>
<evidence type="ECO:0000313" key="3">
    <source>
        <dbReference type="EMBL" id="CAB4599893.1"/>
    </source>
</evidence>
<gene>
    <name evidence="3" type="ORF">UFOPK1722_02144</name>
</gene>
<dbReference type="PANTHER" id="PTHR19353:SF19">
    <property type="entry name" value="DELTA(5) FATTY ACID DESATURASE C-RELATED"/>
    <property type="match status" value="1"/>
</dbReference>
<evidence type="ECO:0000259" key="2">
    <source>
        <dbReference type="Pfam" id="PF00487"/>
    </source>
</evidence>
<dbReference type="GO" id="GO:0016717">
    <property type="term" value="F:oxidoreductase activity, acting on paired donors, with oxidation of a pair of donors resulting in the reduction of molecular oxygen to two molecules of water"/>
    <property type="evidence" value="ECO:0007669"/>
    <property type="project" value="TreeGrafter"/>
</dbReference>